<dbReference type="AlphaFoldDB" id="A0AAV2YR06"/>
<evidence type="ECO:0000256" key="9">
    <source>
        <dbReference type="ARBA" id="ARBA00023315"/>
    </source>
</evidence>
<keyword evidence="8" id="KW-0472">Membrane</keyword>
<keyword evidence="3" id="KW-0808">Transferase</keyword>
<dbReference type="PRINTS" id="PR00979">
    <property type="entry name" value="TAFAZZIN"/>
</dbReference>
<accession>A0AAV2YR06</accession>
<name>A0AAV2YR06_9STRA</name>
<dbReference type="GO" id="GO:0005741">
    <property type="term" value="C:mitochondrial outer membrane"/>
    <property type="evidence" value="ECO:0007669"/>
    <property type="project" value="UniProtKB-SubCell"/>
</dbReference>
<organism evidence="13 14">
    <name type="scientific">Lagenidium giganteum</name>
    <dbReference type="NCBI Taxonomy" id="4803"/>
    <lineage>
        <taxon>Eukaryota</taxon>
        <taxon>Sar</taxon>
        <taxon>Stramenopiles</taxon>
        <taxon>Oomycota</taxon>
        <taxon>Peronosporomycetes</taxon>
        <taxon>Pythiales</taxon>
        <taxon>Pythiaceae</taxon>
    </lineage>
</organism>
<evidence type="ECO:0000256" key="10">
    <source>
        <dbReference type="ARBA" id="ARBA00024323"/>
    </source>
</evidence>
<evidence type="ECO:0000256" key="7">
    <source>
        <dbReference type="ARBA" id="ARBA00023128"/>
    </source>
</evidence>
<protein>
    <recommendedName>
        <fullName evidence="12">Phospholipid/glycerol acyltransferase domain-containing protein</fullName>
    </recommendedName>
</protein>
<comment type="caution">
    <text evidence="13">The sequence shown here is derived from an EMBL/GenBank/DDBJ whole genome shotgun (WGS) entry which is preliminary data.</text>
</comment>
<dbReference type="CDD" id="cd07989">
    <property type="entry name" value="LPLAT_AGPAT-like"/>
    <property type="match status" value="2"/>
</dbReference>
<sequence>MPPLGAYAGAMSSLVIRTPTGDGGNEQYAPLRHASTLAANELHDAARFPTTLLVTLMAKVCLKHLNSLEVYDSDILISHLDCRPKGTAIITVSNHTSMLDDPAVIAAMMPWRFAKPSLARWSLCTQEYSYLEGKIASTFFFSGKTLPVKRGGGINHEMMEAFFDKVQAGDPERERIGRLKWGVGKLIARASQRPIVVPFYHTGMHNVLPQNERHELISIIPNVNQLIQVRVGNPIVFDDLFQQYEHDVVDGAAAPWTTEEREKALYSAITRRIEDALLELAQQTAVSGVAAYGVGLAALAVDAPVADRGDGQYDAERRDPVFPRWVHDLGRLPTTTLATLVAKVYLTKLNSLEMHNNDILLKHLDERPAGTSLITVCNHTATVDDPALLAAMLPWRFVLPSLARWSLCSQEYCYLKGSKVLSTFFFSAKTLPVKRGAGIDHKMMEDFFEKVQDGEWVHIFPEGKIDQHHVLGGRGSPERERIGRLKWGVGKLIARASQRPVVVPFYHTNMQKVMPQNERNQLNSMIPATNIRLGVRVGEPISFDDLFEKYEQSVVDGATAPWTTQEREKELYSAITRRIEDALLQLAKESGVDESQL</sequence>
<dbReference type="SMART" id="SM00563">
    <property type="entry name" value="PlsC"/>
    <property type="match status" value="2"/>
</dbReference>
<evidence type="ECO:0000256" key="4">
    <source>
        <dbReference type="ARBA" id="ARBA00022787"/>
    </source>
</evidence>
<keyword evidence="4" id="KW-1000">Mitochondrion outer membrane</keyword>
<dbReference type="GO" id="GO:0006644">
    <property type="term" value="P:phospholipid metabolic process"/>
    <property type="evidence" value="ECO:0007669"/>
    <property type="project" value="InterPro"/>
</dbReference>
<dbReference type="GO" id="GO:0008374">
    <property type="term" value="F:O-acyltransferase activity"/>
    <property type="evidence" value="ECO:0007669"/>
    <property type="project" value="TreeGrafter"/>
</dbReference>
<evidence type="ECO:0000313" key="14">
    <source>
        <dbReference type="Proteomes" id="UP001146120"/>
    </source>
</evidence>
<dbReference type="Pfam" id="PF01553">
    <property type="entry name" value="Acyltransferase"/>
    <property type="match status" value="1"/>
</dbReference>
<evidence type="ECO:0000256" key="1">
    <source>
        <dbReference type="ARBA" id="ARBA00004137"/>
    </source>
</evidence>
<dbReference type="PANTHER" id="PTHR12497:SF0">
    <property type="entry name" value="TAFAZZIN"/>
    <property type="match status" value="1"/>
</dbReference>
<gene>
    <name evidence="13" type="ORF">N0F65_008076</name>
</gene>
<dbReference type="GO" id="GO:0005743">
    <property type="term" value="C:mitochondrial inner membrane"/>
    <property type="evidence" value="ECO:0007669"/>
    <property type="project" value="UniProtKB-SubCell"/>
</dbReference>
<evidence type="ECO:0000256" key="3">
    <source>
        <dbReference type="ARBA" id="ARBA00022679"/>
    </source>
</evidence>
<evidence type="ECO:0000256" key="2">
    <source>
        <dbReference type="ARBA" id="ARBA00010524"/>
    </source>
</evidence>
<proteinExistence type="inferred from homology"/>
<comment type="similarity">
    <text evidence="2">Belongs to the taffazin family.</text>
</comment>
<evidence type="ECO:0000256" key="6">
    <source>
        <dbReference type="ARBA" id="ARBA00023098"/>
    </source>
</evidence>
<reference evidence="13" key="2">
    <citation type="journal article" date="2023" name="Microbiol Resour">
        <title>Decontamination and Annotation of the Draft Genome Sequence of the Oomycete Lagenidium giganteum ARSEF 373.</title>
        <authorList>
            <person name="Morgan W.R."/>
            <person name="Tartar A."/>
        </authorList>
    </citation>
    <scope>NUCLEOTIDE SEQUENCE</scope>
    <source>
        <strain evidence="13">ARSEF 373</strain>
    </source>
</reference>
<keyword evidence="9" id="KW-0012">Acyltransferase</keyword>
<comment type="subcellular location">
    <subcellularLocation>
        <location evidence="1">Mitochondrion inner membrane</location>
        <topology evidence="1">Peripheral membrane protein</topology>
        <orientation evidence="1">Intermembrane side</orientation>
    </subcellularLocation>
    <subcellularLocation>
        <location evidence="10">Mitochondrion outer membrane</location>
        <topology evidence="10">Peripheral membrane protein</topology>
        <orientation evidence="10">Intermembrane side</orientation>
    </subcellularLocation>
</comment>
<evidence type="ECO:0000313" key="13">
    <source>
        <dbReference type="EMBL" id="DAZ96525.1"/>
    </source>
</evidence>
<keyword evidence="6" id="KW-0443">Lipid metabolism</keyword>
<feature type="domain" description="Phospholipid/glycerol acyltransferase" evidence="12">
    <location>
        <begin position="89"/>
        <end position="204"/>
    </location>
</feature>
<dbReference type="InterPro" id="IPR002123">
    <property type="entry name" value="Plipid/glycerol_acylTrfase"/>
</dbReference>
<keyword evidence="5" id="KW-0999">Mitochondrion inner membrane</keyword>
<keyword evidence="7" id="KW-0496">Mitochondrion</keyword>
<feature type="domain" description="Phospholipid/glycerol acyltransferase" evidence="12">
    <location>
        <begin position="373"/>
        <end position="510"/>
    </location>
</feature>
<reference evidence="13" key="1">
    <citation type="submission" date="2022-11" db="EMBL/GenBank/DDBJ databases">
        <authorList>
            <person name="Morgan W.R."/>
            <person name="Tartar A."/>
        </authorList>
    </citation>
    <scope>NUCLEOTIDE SEQUENCE</scope>
    <source>
        <strain evidence="13">ARSEF 373</strain>
    </source>
</reference>
<evidence type="ECO:0000259" key="12">
    <source>
        <dbReference type="SMART" id="SM00563"/>
    </source>
</evidence>
<evidence type="ECO:0000256" key="5">
    <source>
        <dbReference type="ARBA" id="ARBA00022792"/>
    </source>
</evidence>
<comment type="catalytic activity">
    <reaction evidence="11">
        <text>1'-[1,2-diacyl-sn-glycero-3-phospho],3'-[1-acyl-sn-glycero-3-phospho]-glycerol + a 1,2-diacyl-sn-glycero-3-phosphocholine = a cardiolipin + a 1-acyl-sn-glycero-3-phosphocholine</text>
        <dbReference type="Rhea" id="RHEA:33731"/>
        <dbReference type="ChEBI" id="CHEBI:57643"/>
        <dbReference type="ChEBI" id="CHEBI:58168"/>
        <dbReference type="ChEBI" id="CHEBI:62237"/>
        <dbReference type="ChEBI" id="CHEBI:64743"/>
    </reaction>
    <physiologicalReaction direction="left-to-right" evidence="11">
        <dbReference type="Rhea" id="RHEA:33732"/>
    </physiologicalReaction>
    <physiologicalReaction direction="right-to-left" evidence="11">
        <dbReference type="Rhea" id="RHEA:33733"/>
    </physiologicalReaction>
</comment>
<evidence type="ECO:0000256" key="11">
    <source>
        <dbReference type="ARBA" id="ARBA00047906"/>
    </source>
</evidence>
<dbReference type="InterPro" id="IPR000872">
    <property type="entry name" value="Tafazzin"/>
</dbReference>
<dbReference type="EMBL" id="DAKRPA010000165">
    <property type="protein sequence ID" value="DAZ96525.1"/>
    <property type="molecule type" value="Genomic_DNA"/>
</dbReference>
<keyword evidence="14" id="KW-1185">Reference proteome</keyword>
<dbReference type="SUPFAM" id="SSF69593">
    <property type="entry name" value="Glycerol-3-phosphate (1)-acyltransferase"/>
    <property type="match status" value="2"/>
</dbReference>
<evidence type="ECO:0000256" key="8">
    <source>
        <dbReference type="ARBA" id="ARBA00023136"/>
    </source>
</evidence>
<dbReference type="PANTHER" id="PTHR12497">
    <property type="entry name" value="TAZ PROTEIN TAFAZZIN"/>
    <property type="match status" value="1"/>
</dbReference>
<dbReference type="Proteomes" id="UP001146120">
    <property type="component" value="Unassembled WGS sequence"/>
</dbReference>